<gene>
    <name evidence="2" type="ORF">BKG82_13080</name>
</gene>
<evidence type="ECO:0000256" key="1">
    <source>
        <dbReference type="SAM" id="MobiDB-lite"/>
    </source>
</evidence>
<dbReference type="AlphaFoldDB" id="A0A1S1LS57"/>
<reference evidence="2 3" key="1">
    <citation type="submission" date="2016-10" db="EMBL/GenBank/DDBJ databases">
        <title>Evaluation of Human, Veterinary and Environmental Mycobacterium chelonae Isolates by Core Genome Phylogenomic Analysis, Targeted Gene Comparison, and Anti-microbial Susceptibility Patterns: A Tale of Mistaken Identities.</title>
        <authorList>
            <person name="Fogelson S.B."/>
            <person name="Camus A.C."/>
            <person name="Lorenz W."/>
            <person name="Vasireddy R."/>
            <person name="Vasireddy S."/>
            <person name="Smith T."/>
            <person name="Brown-Elliott B.A."/>
            <person name="Wallace R.J.Jr."/>
            <person name="Hasan N.A."/>
            <person name="Reischl U."/>
            <person name="Sanchez S."/>
        </authorList>
    </citation>
    <scope>NUCLEOTIDE SEQUENCE [LARGE SCALE GENOMIC DNA]</scope>
    <source>
        <strain evidence="2 3">15515</strain>
    </source>
</reference>
<proteinExistence type="predicted"/>
<accession>A0A1S1LS57</accession>
<dbReference type="EMBL" id="MLIQ01000014">
    <property type="protein sequence ID" value="OHU57116.1"/>
    <property type="molecule type" value="Genomic_DNA"/>
</dbReference>
<comment type="caution">
    <text evidence="2">The sequence shown here is derived from an EMBL/GenBank/DDBJ whole genome shotgun (WGS) entry which is preliminary data.</text>
</comment>
<organism evidence="2 3">
    <name type="scientific">Mycobacteroides chelonae</name>
    <name type="common">Mycobacterium chelonae</name>
    <dbReference type="NCBI Taxonomy" id="1774"/>
    <lineage>
        <taxon>Bacteria</taxon>
        <taxon>Bacillati</taxon>
        <taxon>Actinomycetota</taxon>
        <taxon>Actinomycetes</taxon>
        <taxon>Mycobacteriales</taxon>
        <taxon>Mycobacteriaceae</taxon>
        <taxon>Mycobacteroides</taxon>
    </lineage>
</organism>
<name>A0A1S1LS57_MYCCH</name>
<sequence>MLMNRVVTATLAASAAADAISQGPYRFTSAHQASGGSVKKLGRSVVRPSRSIHGDRRAPDFGNARQITGIDSTITVSAAAAPSAVPINARLMRNIHCASLFTI</sequence>
<evidence type="ECO:0000313" key="3">
    <source>
        <dbReference type="Proteomes" id="UP000180043"/>
    </source>
</evidence>
<feature type="region of interest" description="Disordered" evidence="1">
    <location>
        <begin position="38"/>
        <end position="60"/>
    </location>
</feature>
<dbReference type="Proteomes" id="UP000180043">
    <property type="component" value="Unassembled WGS sequence"/>
</dbReference>
<protein>
    <submittedName>
        <fullName evidence="2">Uncharacterized protein</fullName>
    </submittedName>
</protein>
<evidence type="ECO:0000313" key="2">
    <source>
        <dbReference type="EMBL" id="OHU57116.1"/>
    </source>
</evidence>